<protein>
    <submittedName>
        <fullName evidence="2">Uncharacterized protein</fullName>
    </submittedName>
</protein>
<dbReference type="SUPFAM" id="SSF53474">
    <property type="entry name" value="alpha/beta-Hydrolases"/>
    <property type="match status" value="1"/>
</dbReference>
<name>A0ABP8VDR4_9PSEU</name>
<feature type="region of interest" description="Disordered" evidence="1">
    <location>
        <begin position="1"/>
        <end position="25"/>
    </location>
</feature>
<gene>
    <name evidence="2" type="ORF">GCM10023214_61730</name>
</gene>
<evidence type="ECO:0000313" key="3">
    <source>
        <dbReference type="Proteomes" id="UP001500192"/>
    </source>
</evidence>
<dbReference type="InterPro" id="IPR029058">
    <property type="entry name" value="AB_hydrolase_fold"/>
</dbReference>
<accession>A0ABP8VDR4</accession>
<dbReference type="Proteomes" id="UP001500192">
    <property type="component" value="Unassembled WGS sequence"/>
</dbReference>
<feature type="compositionally biased region" description="Low complexity" evidence="1">
    <location>
        <begin position="1"/>
        <end position="15"/>
    </location>
</feature>
<organism evidence="2 3">
    <name type="scientific">Amycolatopsis dongchuanensis</name>
    <dbReference type="NCBI Taxonomy" id="1070866"/>
    <lineage>
        <taxon>Bacteria</taxon>
        <taxon>Bacillati</taxon>
        <taxon>Actinomycetota</taxon>
        <taxon>Actinomycetes</taxon>
        <taxon>Pseudonocardiales</taxon>
        <taxon>Pseudonocardiaceae</taxon>
        <taxon>Amycolatopsis</taxon>
    </lineage>
</organism>
<reference evidence="3" key="1">
    <citation type="journal article" date="2019" name="Int. J. Syst. Evol. Microbiol.">
        <title>The Global Catalogue of Microorganisms (GCM) 10K type strain sequencing project: providing services to taxonomists for standard genome sequencing and annotation.</title>
        <authorList>
            <consortium name="The Broad Institute Genomics Platform"/>
            <consortium name="The Broad Institute Genome Sequencing Center for Infectious Disease"/>
            <person name="Wu L."/>
            <person name="Ma J."/>
        </authorList>
    </citation>
    <scope>NUCLEOTIDE SEQUENCE [LARGE SCALE GENOMIC DNA]</scope>
    <source>
        <strain evidence="3">JCM 18054</strain>
    </source>
</reference>
<keyword evidence="3" id="KW-1185">Reference proteome</keyword>
<sequence>MATAATYTPGPTPRANPGQADPRGLDRRDLRAEAVDGFDDVTERHILGDPAHTVASGHSLEGLVAAALAQRAPEAIGAAVPMCASVAGPIPMLNQGLDAAFVFARLCFPEEDIELADVTVEDTRRLAIGRALVERARHTREGRARPALASAVAQIPTWSTDNALSSRSAAAHPEPAPDDITGRLANQADVFPCVAFSPRLDLERRAGGNFSWNTGIDYAVQLARSGSADLVRAAYDREGCVLEDDLDRLQESPASRRTATPSHTWNAISRRTARSVSRC</sequence>
<evidence type="ECO:0000256" key="1">
    <source>
        <dbReference type="SAM" id="MobiDB-lite"/>
    </source>
</evidence>
<dbReference type="Gene3D" id="3.40.50.1820">
    <property type="entry name" value="alpha/beta hydrolase"/>
    <property type="match status" value="1"/>
</dbReference>
<comment type="caution">
    <text evidence="2">The sequence shown here is derived from an EMBL/GenBank/DDBJ whole genome shotgun (WGS) entry which is preliminary data.</text>
</comment>
<evidence type="ECO:0000313" key="2">
    <source>
        <dbReference type="EMBL" id="GAA4661211.1"/>
    </source>
</evidence>
<proteinExistence type="predicted"/>
<dbReference type="EMBL" id="BAABIB010000120">
    <property type="protein sequence ID" value="GAA4661211.1"/>
    <property type="molecule type" value="Genomic_DNA"/>
</dbReference>
<dbReference type="RefSeq" id="WP_346055757.1">
    <property type="nucleotide sequence ID" value="NZ_BAABIB010000120.1"/>
</dbReference>